<dbReference type="Proteomes" id="UP000198862">
    <property type="component" value="Unassembled WGS sequence"/>
</dbReference>
<evidence type="ECO:0000256" key="1">
    <source>
        <dbReference type="SAM" id="SignalP"/>
    </source>
</evidence>
<accession>A0A1I1M1X7</accession>
<evidence type="ECO:0000313" key="2">
    <source>
        <dbReference type="EMBL" id="SFC79381.1"/>
    </source>
</evidence>
<dbReference type="OrthoDB" id="6399513at2"/>
<sequence>MKHILIAFSLLTISSASHALKPSPYFVVADDYIAPALVKDHEKALVDFKVQADKNGYKGSWRFYAFDDGRHVAFNKQKNHDYEAQDSALWEQVSSKFSKDFLNSNDAVYRKTIVNQNFYLMRHLVELSNEPKSMQYEASPNMVWLELQLLRVPVKKYLVQWSKDLKKQNSQLHFSVYSKQYGANLPSVFIAFHTTSIVDFYQMMAKKGIHDPIKLLPEKLLEGVEKYNVSLAKYIPEISY</sequence>
<keyword evidence="3" id="KW-1185">Reference proteome</keyword>
<dbReference type="AlphaFoldDB" id="A0A1I1M1X7"/>
<feature type="signal peptide" evidence="1">
    <location>
        <begin position="1"/>
        <end position="19"/>
    </location>
</feature>
<protein>
    <submittedName>
        <fullName evidence="2">Uncharacterized protein</fullName>
    </submittedName>
</protein>
<gene>
    <name evidence="2" type="ORF">SAMN02745724_02568</name>
</gene>
<feature type="chain" id="PRO_5011600500" evidence="1">
    <location>
        <begin position="20"/>
        <end position="240"/>
    </location>
</feature>
<evidence type="ECO:0000313" key="3">
    <source>
        <dbReference type="Proteomes" id="UP000198862"/>
    </source>
</evidence>
<keyword evidence="1" id="KW-0732">Signal</keyword>
<organism evidence="2 3">
    <name type="scientific">Pseudoalteromonas denitrificans DSM 6059</name>
    <dbReference type="NCBI Taxonomy" id="1123010"/>
    <lineage>
        <taxon>Bacteria</taxon>
        <taxon>Pseudomonadati</taxon>
        <taxon>Pseudomonadota</taxon>
        <taxon>Gammaproteobacteria</taxon>
        <taxon>Alteromonadales</taxon>
        <taxon>Pseudoalteromonadaceae</taxon>
        <taxon>Pseudoalteromonas</taxon>
    </lineage>
</organism>
<dbReference type="EMBL" id="FOLO01000018">
    <property type="protein sequence ID" value="SFC79381.1"/>
    <property type="molecule type" value="Genomic_DNA"/>
</dbReference>
<dbReference type="STRING" id="1123010.SAMN02745724_02568"/>
<proteinExistence type="predicted"/>
<dbReference type="RefSeq" id="WP_091984397.1">
    <property type="nucleotide sequence ID" value="NZ_FOLO01000018.1"/>
</dbReference>
<reference evidence="2 3" key="1">
    <citation type="submission" date="2016-10" db="EMBL/GenBank/DDBJ databases">
        <authorList>
            <person name="de Groot N.N."/>
        </authorList>
    </citation>
    <scope>NUCLEOTIDE SEQUENCE [LARGE SCALE GENOMIC DNA]</scope>
    <source>
        <strain evidence="2 3">DSM 6059</strain>
    </source>
</reference>
<name>A0A1I1M1X7_9GAMM</name>